<organism evidence="4 5">
    <name type="scientific">Rhodosorus marinus</name>
    <dbReference type="NCBI Taxonomy" id="101924"/>
    <lineage>
        <taxon>Eukaryota</taxon>
        <taxon>Rhodophyta</taxon>
        <taxon>Stylonematophyceae</taxon>
        <taxon>Stylonematales</taxon>
        <taxon>Stylonemataceae</taxon>
        <taxon>Rhodosorus</taxon>
    </lineage>
</organism>
<evidence type="ECO:0000313" key="5">
    <source>
        <dbReference type="Proteomes" id="UP001157974"/>
    </source>
</evidence>
<dbReference type="Proteomes" id="UP001157974">
    <property type="component" value="Unassembled WGS sequence"/>
</dbReference>
<comment type="similarity">
    <text evidence="1">Belongs to the SEN15 family.</text>
</comment>
<keyword evidence="2" id="KW-0819">tRNA processing</keyword>
<feature type="domain" description="tRNA-splicing endonuclease subunit Sen15" evidence="3">
    <location>
        <begin position="38"/>
        <end position="122"/>
    </location>
</feature>
<name>A0AAV8UPG5_9RHOD</name>
<gene>
    <name evidence="4" type="ORF">NDN08_000870</name>
</gene>
<keyword evidence="5" id="KW-1185">Reference proteome</keyword>
<accession>A0AAV8UPG5</accession>
<protein>
    <recommendedName>
        <fullName evidence="3">tRNA-splicing endonuclease subunit Sen15 domain-containing protein</fullName>
    </recommendedName>
</protein>
<comment type="caution">
    <text evidence="4">The sequence shown here is derived from an EMBL/GenBank/DDBJ whole genome shotgun (WGS) entry which is preliminary data.</text>
</comment>
<dbReference type="Pfam" id="PF09631">
    <property type="entry name" value="Sen15"/>
    <property type="match status" value="1"/>
</dbReference>
<dbReference type="GO" id="GO:0006388">
    <property type="term" value="P:tRNA splicing, via endonucleolytic cleavage and ligation"/>
    <property type="evidence" value="ECO:0007669"/>
    <property type="project" value="InterPro"/>
</dbReference>
<dbReference type="GO" id="GO:0003676">
    <property type="term" value="F:nucleic acid binding"/>
    <property type="evidence" value="ECO:0007669"/>
    <property type="project" value="InterPro"/>
</dbReference>
<evidence type="ECO:0000259" key="3">
    <source>
        <dbReference type="Pfam" id="PF09631"/>
    </source>
</evidence>
<reference evidence="4 5" key="1">
    <citation type="journal article" date="2023" name="Nat. Commun.">
        <title>Origin of minicircular mitochondrial genomes in red algae.</title>
        <authorList>
            <person name="Lee Y."/>
            <person name="Cho C.H."/>
            <person name="Lee Y.M."/>
            <person name="Park S.I."/>
            <person name="Yang J.H."/>
            <person name="West J.A."/>
            <person name="Bhattacharya D."/>
            <person name="Yoon H.S."/>
        </authorList>
    </citation>
    <scope>NUCLEOTIDE SEQUENCE [LARGE SCALE GENOMIC DNA]</scope>
    <source>
        <strain evidence="4 5">CCMP1338</strain>
        <tissue evidence="4">Whole cell</tissue>
    </source>
</reference>
<evidence type="ECO:0000313" key="4">
    <source>
        <dbReference type="EMBL" id="KAJ8904349.1"/>
    </source>
</evidence>
<sequence>MTESKRRRVDEISKALDDFERLKNTLAASEIEAELVYQVWSDLLRVRKWKAAIPVRNETLNRIMLQGRHDRASNPPGGVQTCWVVPLRADEQVPLAKAKEHKQDVILALVDGDSTTAYYKVSPVSEWESFL</sequence>
<proteinExistence type="inferred from homology"/>
<dbReference type="EMBL" id="JAMWBK010000006">
    <property type="protein sequence ID" value="KAJ8904349.1"/>
    <property type="molecule type" value="Genomic_DNA"/>
</dbReference>
<dbReference type="GO" id="GO:0005634">
    <property type="term" value="C:nucleus"/>
    <property type="evidence" value="ECO:0007669"/>
    <property type="project" value="UniProtKB-ARBA"/>
</dbReference>
<dbReference type="InterPro" id="IPR011856">
    <property type="entry name" value="tRNA_endonuc-like_dom_sf"/>
</dbReference>
<evidence type="ECO:0000256" key="2">
    <source>
        <dbReference type="ARBA" id="ARBA00022694"/>
    </source>
</evidence>
<dbReference type="SUPFAM" id="SSF53032">
    <property type="entry name" value="tRNA-intron endonuclease catalytic domain-like"/>
    <property type="match status" value="1"/>
</dbReference>
<dbReference type="InterPro" id="IPR036167">
    <property type="entry name" value="tRNA_intron_Endo_cat-like_sf"/>
</dbReference>
<evidence type="ECO:0000256" key="1">
    <source>
        <dbReference type="ARBA" id="ARBA00006091"/>
    </source>
</evidence>
<dbReference type="InterPro" id="IPR018593">
    <property type="entry name" value="tRNA-endonuc_su_Sen15"/>
</dbReference>
<dbReference type="Gene3D" id="3.40.1350.10">
    <property type="match status" value="1"/>
</dbReference>
<dbReference type="AlphaFoldDB" id="A0AAV8UPG5"/>